<dbReference type="AlphaFoldDB" id="A0A9W5Q3K9"/>
<comment type="caution">
    <text evidence="3">The sequence shown here is derived from an EMBL/GenBank/DDBJ whole genome shotgun (WGS) entry which is preliminary data.</text>
</comment>
<sequence length="500" mass="55451">MSLNMYLGEVQAQTQSMNAFCTATIQGMEQAIQSIDAFTSDTVLQGQTYDSAKAFFAETFRPLAQGIIYLCEELIRQNDAFPNQFQSQVASTDVIEQEILEQIREIDRMIASTEALHQTMPISGMDAMVNLFAVMKRKLQEKLEHLYEFNYASSSNYDTALQLAASIAQGLAEVQSGKGFSPASGTFSTQGLNMEWVTSIQAITEDRKRQADNSIEEGAMCGKPKSDLEKAWDGLYDGAGKGVGDAWEGFKALGDGETWADMWDAVVNYDETLPAMWNAFSDSFMNDVWHGDVESGFRWGSYLVTSVGLGLLGGKGLDKASKLARGANMYKVTEAFPPRLQPALAGGGLTGEGILSTLPPSGHWGNYLSGYLMFARPSWRQSELDVGKEYPNYDDQVAFKDREEVSKVTKGSTRPDFYTKGHSLEVKNYDLSTSSKRSNLVRVIVKQVNDRVDNLPIGTKQTVIIDIRGQTVPEEALFDIVRKIREKSKETPEVIFKRED</sequence>
<dbReference type="PANTHER" id="PTHR34976:SF1">
    <property type="entry name" value="TOXIN BC_0920"/>
    <property type="match status" value="1"/>
</dbReference>
<gene>
    <name evidence="3" type="ORF">IKE_03107</name>
</gene>
<dbReference type="EMBL" id="AHFL01000015">
    <property type="protein sequence ID" value="EOO66390.1"/>
    <property type="molecule type" value="Genomic_DNA"/>
</dbReference>
<reference evidence="3 4" key="1">
    <citation type="submission" date="2012-12" db="EMBL/GenBank/DDBJ databases">
        <title>The Genome Sequence of Bacillus cereus VD196.</title>
        <authorList>
            <consortium name="The Broad Institute Genome Sequencing Platform"/>
            <consortium name="The Broad Institute Genome Sequencing Center for Infectious Disease"/>
            <person name="Feldgarden M."/>
            <person name="Van der Auwera G.A."/>
            <person name="Mahillon J."/>
            <person name="Duprez V."/>
            <person name="Timmery S."/>
            <person name="Mattelet C."/>
            <person name="Dierick K."/>
            <person name="Sun M."/>
            <person name="Yu Z."/>
            <person name="Zhu L."/>
            <person name="Hu X."/>
            <person name="Shank E.B."/>
            <person name="Swiecicka I."/>
            <person name="Hansen B.M."/>
            <person name="Andrup L."/>
            <person name="Walker B."/>
            <person name="Young S.K."/>
            <person name="Zeng Q."/>
            <person name="Gargeya S."/>
            <person name="Fitzgerald M."/>
            <person name="Haas B."/>
            <person name="Abouelleil A."/>
            <person name="Alvarado L."/>
            <person name="Arachchi H.M."/>
            <person name="Berlin A.M."/>
            <person name="Chapman S.B."/>
            <person name="Dewar J."/>
            <person name="Goldberg J."/>
            <person name="Griggs A."/>
            <person name="Gujja S."/>
            <person name="Hansen M."/>
            <person name="Howarth C."/>
            <person name="Imamovic A."/>
            <person name="Larimer J."/>
            <person name="McCowan C."/>
            <person name="Murphy C."/>
            <person name="Neiman D."/>
            <person name="Pearson M."/>
            <person name="Priest M."/>
            <person name="Roberts A."/>
            <person name="Saif S."/>
            <person name="Shea T."/>
            <person name="Sisk P."/>
            <person name="Sykes S."/>
            <person name="Wortman J."/>
            <person name="Nusbaum C."/>
            <person name="Birren B."/>
        </authorList>
    </citation>
    <scope>NUCLEOTIDE SEQUENCE [LARGE SCALE GENOMIC DNA]</scope>
    <source>
        <strain evidence="3 4">VD196</strain>
    </source>
</reference>
<evidence type="ECO:0000313" key="4">
    <source>
        <dbReference type="Proteomes" id="UP000014023"/>
    </source>
</evidence>
<dbReference type="PANTHER" id="PTHR34976">
    <property type="entry name" value="RIBONUCLEASE YQCG-RELATED"/>
    <property type="match status" value="1"/>
</dbReference>
<feature type="domain" description="LXG" evidence="2">
    <location>
        <begin position="1"/>
        <end position="217"/>
    </location>
</feature>
<dbReference type="RefSeq" id="WP_016125335.1">
    <property type="nucleotide sequence ID" value="NZ_KB976265.1"/>
</dbReference>
<accession>A0A9W5Q3K9</accession>
<proteinExistence type="inferred from homology"/>
<evidence type="ECO:0000256" key="1">
    <source>
        <dbReference type="ARBA" id="ARBA00034117"/>
    </source>
</evidence>
<comment type="similarity">
    <text evidence="1">In the N-terminal section; belongs to the LXG family.</text>
</comment>
<organism evidence="3 4">
    <name type="scientific">Bacillus cereus VD196</name>
    <dbReference type="NCBI Taxonomy" id="1053243"/>
    <lineage>
        <taxon>Bacteria</taxon>
        <taxon>Bacillati</taxon>
        <taxon>Bacillota</taxon>
        <taxon>Bacilli</taxon>
        <taxon>Bacillales</taxon>
        <taxon>Bacillaceae</taxon>
        <taxon>Bacillus</taxon>
        <taxon>Bacillus cereus group</taxon>
    </lineage>
</organism>
<protein>
    <submittedName>
        <fullName evidence="3">Cytoplasmic protein</fullName>
    </submittedName>
</protein>
<dbReference type="PROSITE" id="PS51756">
    <property type="entry name" value="LXG"/>
    <property type="match status" value="1"/>
</dbReference>
<dbReference type="Proteomes" id="UP000014023">
    <property type="component" value="Unassembled WGS sequence"/>
</dbReference>
<name>A0A9W5Q3K9_BACCE</name>
<dbReference type="InterPro" id="IPR051768">
    <property type="entry name" value="Bact_secretion_toxin"/>
</dbReference>
<evidence type="ECO:0000259" key="2">
    <source>
        <dbReference type="PROSITE" id="PS51756"/>
    </source>
</evidence>
<evidence type="ECO:0000313" key="3">
    <source>
        <dbReference type="EMBL" id="EOO66390.1"/>
    </source>
</evidence>
<dbReference type="Pfam" id="PF04740">
    <property type="entry name" value="LXG"/>
    <property type="match status" value="1"/>
</dbReference>
<dbReference type="InterPro" id="IPR006829">
    <property type="entry name" value="LXG_dom"/>
</dbReference>